<proteinExistence type="predicted"/>
<name>A0ABP0NCM5_9DINO</name>
<reference evidence="1 2" key="1">
    <citation type="submission" date="2024-02" db="EMBL/GenBank/DDBJ databases">
        <authorList>
            <person name="Chen Y."/>
            <person name="Shah S."/>
            <person name="Dougan E. K."/>
            <person name="Thang M."/>
            <person name="Chan C."/>
        </authorList>
    </citation>
    <scope>NUCLEOTIDE SEQUENCE [LARGE SCALE GENOMIC DNA]</scope>
</reference>
<evidence type="ECO:0000313" key="2">
    <source>
        <dbReference type="Proteomes" id="UP001642484"/>
    </source>
</evidence>
<dbReference type="EMBL" id="CAXAMN010021618">
    <property type="protein sequence ID" value="CAK9061557.1"/>
    <property type="molecule type" value="Genomic_DNA"/>
</dbReference>
<keyword evidence="2" id="KW-1185">Reference proteome</keyword>
<evidence type="ECO:0000313" key="1">
    <source>
        <dbReference type="EMBL" id="CAK9061557.1"/>
    </source>
</evidence>
<protein>
    <submittedName>
        <fullName evidence="1">Uncharacterized protein</fullName>
    </submittedName>
</protein>
<sequence>MANYMDLFSQLEAQAGQTNALSPEALNEGPCNLANIAASSVGDDQRLGKPQCSVKIVGDPEIVDRYGNYFHYLGPALVVCFDNRGVVRTLEFVGVEGGKKNSNYIKEVWQYHVEAGAWKYRVLEGMQGVPAHRIQCADSQVYYGREWISQGNLEEFHPGREWPSEKGPDETPPPSFLAAFNPNSETLLVNLRLALLPAVPSTAF</sequence>
<comment type="caution">
    <text evidence="1">The sequence shown here is derived from an EMBL/GenBank/DDBJ whole genome shotgun (WGS) entry which is preliminary data.</text>
</comment>
<dbReference type="Proteomes" id="UP001642484">
    <property type="component" value="Unassembled WGS sequence"/>
</dbReference>
<organism evidence="1 2">
    <name type="scientific">Durusdinium trenchii</name>
    <dbReference type="NCBI Taxonomy" id="1381693"/>
    <lineage>
        <taxon>Eukaryota</taxon>
        <taxon>Sar</taxon>
        <taxon>Alveolata</taxon>
        <taxon>Dinophyceae</taxon>
        <taxon>Suessiales</taxon>
        <taxon>Symbiodiniaceae</taxon>
        <taxon>Durusdinium</taxon>
    </lineage>
</organism>
<gene>
    <name evidence="1" type="ORF">CCMP2556_LOCUS30269</name>
</gene>
<accession>A0ABP0NCM5</accession>